<dbReference type="AlphaFoldDB" id="A0A3D8T3G4"/>
<accession>A0A3D8T3G4</accession>
<gene>
    <name evidence="1" type="ORF">DSM5745_00418</name>
</gene>
<dbReference type="RefSeq" id="XP_026608279.1">
    <property type="nucleotide sequence ID" value="XM_026742434.1"/>
</dbReference>
<reference evidence="1 2" key="1">
    <citation type="journal article" date="2018" name="IMA Fungus">
        <title>IMA Genome-F 9: Draft genome sequence of Annulohypoxylon stygium, Aspergillus mulundensis, Berkeleyomyces basicola (syn. Thielaviopsis basicola), Ceratocystis smalleyi, two Cercospora beticola strains, Coleophoma cylindrospora, Fusarium fracticaudum, Phialophora cf. hyalina, and Morchella septimelata.</title>
        <authorList>
            <person name="Wingfield B.D."/>
            <person name="Bills G.F."/>
            <person name="Dong Y."/>
            <person name="Huang W."/>
            <person name="Nel W.J."/>
            <person name="Swalarsk-Parry B.S."/>
            <person name="Vaghefi N."/>
            <person name="Wilken P.M."/>
            <person name="An Z."/>
            <person name="de Beer Z.W."/>
            <person name="De Vos L."/>
            <person name="Chen L."/>
            <person name="Duong T.A."/>
            <person name="Gao Y."/>
            <person name="Hammerbacher A."/>
            <person name="Kikkert J.R."/>
            <person name="Li Y."/>
            <person name="Li H."/>
            <person name="Li K."/>
            <person name="Li Q."/>
            <person name="Liu X."/>
            <person name="Ma X."/>
            <person name="Naidoo K."/>
            <person name="Pethybridge S.J."/>
            <person name="Sun J."/>
            <person name="Steenkamp E.T."/>
            <person name="van der Nest M.A."/>
            <person name="van Wyk S."/>
            <person name="Wingfield M.J."/>
            <person name="Xiong C."/>
            <person name="Yue Q."/>
            <person name="Zhang X."/>
        </authorList>
    </citation>
    <scope>NUCLEOTIDE SEQUENCE [LARGE SCALE GENOMIC DNA]</scope>
    <source>
        <strain evidence="1 2">DSM 5745</strain>
    </source>
</reference>
<comment type="caution">
    <text evidence="1">The sequence shown here is derived from an EMBL/GenBank/DDBJ whole genome shotgun (WGS) entry which is preliminary data.</text>
</comment>
<dbReference type="EMBL" id="PVWQ01000001">
    <property type="protein sequence ID" value="RDW93096.1"/>
    <property type="molecule type" value="Genomic_DNA"/>
</dbReference>
<organism evidence="1 2">
    <name type="scientific">Aspergillus mulundensis</name>
    <dbReference type="NCBI Taxonomy" id="1810919"/>
    <lineage>
        <taxon>Eukaryota</taxon>
        <taxon>Fungi</taxon>
        <taxon>Dikarya</taxon>
        <taxon>Ascomycota</taxon>
        <taxon>Pezizomycotina</taxon>
        <taxon>Eurotiomycetes</taxon>
        <taxon>Eurotiomycetidae</taxon>
        <taxon>Eurotiales</taxon>
        <taxon>Aspergillaceae</taxon>
        <taxon>Aspergillus</taxon>
        <taxon>Aspergillus subgen. Nidulantes</taxon>
    </lineage>
</organism>
<sequence>MLPCLWLVFAVLILLSIGICRAFSSTLVYLFGLLSQAGVSIAFLAQRPRNIDRGLGPRSKLSPELCAMVLSSPKPQPRSPPHITEESLVLRLADFLLFWLCAAPDPLAILSAIDGVYIKAVKMLYKGLTIEFDFHPDKSGLYCPRIRIPELGVDEPVFDPKTGKMHTWIKGLHYPFARSIIVNIYPSCLSQTSDPEKATRGLLSLWTRLRELVNILSKVKNIENLIVNFCPSDDLNRNGLPSGWVINNQPRVSLQKNQDPWYTITTNSTLKGIAKFLVPAHREMFDHEVVFLPFCELVDNVTRLDVTFAGVSVSSNERVDLDGDAGGLDWSFHRVAMRHFFNNPAHPRSTEVKKVLRILPLFIAETEVFYRSAMDMIDQGESGRKWRCEHFLEPEYLRLSMDLDAQYGDGVQWTWPGFVLGLDSDVQNH</sequence>
<name>A0A3D8T3G4_9EURO</name>
<evidence type="ECO:0000313" key="2">
    <source>
        <dbReference type="Proteomes" id="UP000256690"/>
    </source>
</evidence>
<proteinExistence type="predicted"/>
<keyword evidence="2" id="KW-1185">Reference proteome</keyword>
<dbReference type="GeneID" id="38110788"/>
<dbReference type="Proteomes" id="UP000256690">
    <property type="component" value="Unassembled WGS sequence"/>
</dbReference>
<evidence type="ECO:0000313" key="1">
    <source>
        <dbReference type="EMBL" id="RDW93096.1"/>
    </source>
</evidence>
<protein>
    <submittedName>
        <fullName evidence="1">Uncharacterized protein</fullName>
    </submittedName>
</protein>